<dbReference type="PANTHER" id="PTHR12651">
    <property type="entry name" value="26S PROTEASOME NON-ATPASE REGULATORY SUBUNIT 9"/>
    <property type="match status" value="1"/>
</dbReference>
<proteinExistence type="inferred from homology"/>
<dbReference type="AlphaFoldDB" id="A0A1B6CZX7"/>
<evidence type="ECO:0008006" key="6">
    <source>
        <dbReference type="Google" id="ProtNLM"/>
    </source>
</evidence>
<evidence type="ECO:0000259" key="4">
    <source>
        <dbReference type="Pfam" id="PF18265"/>
    </source>
</evidence>
<dbReference type="InterPro" id="IPR040815">
    <property type="entry name" value="Nas2_N"/>
</dbReference>
<protein>
    <recommendedName>
        <fullName evidence="6">26S proteasome non-ATPase regulatory subunit 9</fullName>
    </recommendedName>
</protein>
<evidence type="ECO:0000313" key="5">
    <source>
        <dbReference type="EMBL" id="JAS18978.1"/>
    </source>
</evidence>
<dbReference type="GO" id="GO:0005634">
    <property type="term" value="C:nucleus"/>
    <property type="evidence" value="ECO:0007669"/>
    <property type="project" value="TreeGrafter"/>
</dbReference>
<dbReference type="SUPFAM" id="SSF50156">
    <property type="entry name" value="PDZ domain-like"/>
    <property type="match status" value="1"/>
</dbReference>
<feature type="domain" description="Nas2 N-terminal" evidence="4">
    <location>
        <begin position="19"/>
        <end position="92"/>
    </location>
</feature>
<dbReference type="EMBL" id="GEDC01018320">
    <property type="protein sequence ID" value="JAS18978.1"/>
    <property type="molecule type" value="Transcribed_RNA"/>
</dbReference>
<dbReference type="FunFam" id="2.30.42.10:FF:000107">
    <property type="entry name" value="26S proteasome non-ATPase regulatory subunit 9"/>
    <property type="match status" value="1"/>
</dbReference>
<sequence>MVLNKMNPNSENAIEKTLQIMNDKGKLEKEIDDLYRVLESNNVGMNESLIDDDGFPRNDIDVYQVRHARHRIICLLNDHKLIMEKIAEGLNKSLPSRSNTSSTQNENNYCDIKLQDLEPFASVTLVSPNSPAQACGLEVNDMVLQFGSVNSSNFRNMQDIAAVVRYSQGSKINVVVKKKGRNSHITLELFPKTWSGDGLLGCKIDPVEAVER</sequence>
<evidence type="ECO:0000259" key="3">
    <source>
        <dbReference type="Pfam" id="PF17820"/>
    </source>
</evidence>
<dbReference type="Pfam" id="PF17820">
    <property type="entry name" value="PDZ_6"/>
    <property type="match status" value="1"/>
</dbReference>
<dbReference type="InterPro" id="IPR036034">
    <property type="entry name" value="PDZ_sf"/>
</dbReference>
<feature type="domain" description="PDZ" evidence="3">
    <location>
        <begin position="123"/>
        <end position="177"/>
    </location>
</feature>
<dbReference type="Pfam" id="PF18265">
    <property type="entry name" value="Nas2_N"/>
    <property type="match status" value="1"/>
</dbReference>
<gene>
    <name evidence="5" type="ORF">g.8109</name>
</gene>
<comment type="similarity">
    <text evidence="1">Belongs to the proteasome subunit p27 family.</text>
</comment>
<keyword evidence="2" id="KW-0143">Chaperone</keyword>
<dbReference type="Gene3D" id="6.10.140.1710">
    <property type="match status" value="1"/>
</dbReference>
<accession>A0A1B6CZX7</accession>
<evidence type="ECO:0000256" key="2">
    <source>
        <dbReference type="ARBA" id="ARBA00023186"/>
    </source>
</evidence>
<evidence type="ECO:0000256" key="1">
    <source>
        <dbReference type="ARBA" id="ARBA00005256"/>
    </source>
</evidence>
<dbReference type="GO" id="GO:0070682">
    <property type="term" value="P:proteasome regulatory particle assembly"/>
    <property type="evidence" value="ECO:0007669"/>
    <property type="project" value="InterPro"/>
</dbReference>
<name>A0A1B6CZX7_9HEMI</name>
<dbReference type="GO" id="GO:0005737">
    <property type="term" value="C:cytoplasm"/>
    <property type="evidence" value="ECO:0007669"/>
    <property type="project" value="TreeGrafter"/>
</dbReference>
<dbReference type="InterPro" id="IPR041489">
    <property type="entry name" value="PDZ_6"/>
</dbReference>
<organism evidence="5">
    <name type="scientific">Clastoptera arizonana</name>
    <name type="common">Arizona spittle bug</name>
    <dbReference type="NCBI Taxonomy" id="38151"/>
    <lineage>
        <taxon>Eukaryota</taxon>
        <taxon>Metazoa</taxon>
        <taxon>Ecdysozoa</taxon>
        <taxon>Arthropoda</taxon>
        <taxon>Hexapoda</taxon>
        <taxon>Insecta</taxon>
        <taxon>Pterygota</taxon>
        <taxon>Neoptera</taxon>
        <taxon>Paraneoptera</taxon>
        <taxon>Hemiptera</taxon>
        <taxon>Auchenorrhyncha</taxon>
        <taxon>Cercopoidea</taxon>
        <taxon>Clastopteridae</taxon>
        <taxon>Clastoptera</taxon>
    </lineage>
</organism>
<dbReference type="PANTHER" id="PTHR12651:SF1">
    <property type="entry name" value="26S PROTEASOME NON-ATPASE REGULATORY SUBUNIT 9"/>
    <property type="match status" value="1"/>
</dbReference>
<reference evidence="5" key="1">
    <citation type="submission" date="2015-12" db="EMBL/GenBank/DDBJ databases">
        <title>De novo transcriptome assembly of four potential Pierce s Disease insect vectors from Arizona vineyards.</title>
        <authorList>
            <person name="Tassone E.E."/>
        </authorList>
    </citation>
    <scope>NUCLEOTIDE SEQUENCE</scope>
</reference>
<dbReference type="InterPro" id="IPR035269">
    <property type="entry name" value="PSMD9"/>
</dbReference>
<dbReference type="Gene3D" id="2.30.42.10">
    <property type="match status" value="1"/>
</dbReference>